<evidence type="ECO:0000313" key="1">
    <source>
        <dbReference type="EMBL" id="JAD47825.1"/>
    </source>
</evidence>
<dbReference type="EMBL" id="GBRH01250070">
    <property type="protein sequence ID" value="JAD47825.1"/>
    <property type="molecule type" value="Transcribed_RNA"/>
</dbReference>
<proteinExistence type="predicted"/>
<dbReference type="AlphaFoldDB" id="A0A0A9AFW3"/>
<accession>A0A0A9AFW3</accession>
<name>A0A0A9AFW3_ARUDO</name>
<reference evidence="1" key="2">
    <citation type="journal article" date="2015" name="Data Brief">
        <title>Shoot transcriptome of the giant reed, Arundo donax.</title>
        <authorList>
            <person name="Barrero R.A."/>
            <person name="Guerrero F.D."/>
            <person name="Moolhuijzen P."/>
            <person name="Goolsby J.A."/>
            <person name="Tidwell J."/>
            <person name="Bellgard S.E."/>
            <person name="Bellgard M.I."/>
        </authorList>
    </citation>
    <scope>NUCLEOTIDE SEQUENCE</scope>
    <source>
        <tissue evidence="1">Shoot tissue taken approximately 20 cm above the soil surface</tissue>
    </source>
</reference>
<protein>
    <submittedName>
        <fullName evidence="1">Uncharacterized protein</fullName>
    </submittedName>
</protein>
<sequence length="31" mass="3661">MAASGRYFLGDYSKAVTDTCIWKRRRHNQKT</sequence>
<organism evidence="1">
    <name type="scientific">Arundo donax</name>
    <name type="common">Giant reed</name>
    <name type="synonym">Donax arundinaceus</name>
    <dbReference type="NCBI Taxonomy" id="35708"/>
    <lineage>
        <taxon>Eukaryota</taxon>
        <taxon>Viridiplantae</taxon>
        <taxon>Streptophyta</taxon>
        <taxon>Embryophyta</taxon>
        <taxon>Tracheophyta</taxon>
        <taxon>Spermatophyta</taxon>
        <taxon>Magnoliopsida</taxon>
        <taxon>Liliopsida</taxon>
        <taxon>Poales</taxon>
        <taxon>Poaceae</taxon>
        <taxon>PACMAD clade</taxon>
        <taxon>Arundinoideae</taxon>
        <taxon>Arundineae</taxon>
        <taxon>Arundo</taxon>
    </lineage>
</organism>
<reference evidence="1" key="1">
    <citation type="submission" date="2014-09" db="EMBL/GenBank/DDBJ databases">
        <authorList>
            <person name="Magalhaes I.L.F."/>
            <person name="Oliveira U."/>
            <person name="Santos F.R."/>
            <person name="Vidigal T.H.D.A."/>
            <person name="Brescovit A.D."/>
            <person name="Santos A.J."/>
        </authorList>
    </citation>
    <scope>NUCLEOTIDE SEQUENCE</scope>
    <source>
        <tissue evidence="1">Shoot tissue taken approximately 20 cm above the soil surface</tissue>
    </source>
</reference>